<organism evidence="4 5">
    <name type="scientific">Prevotella corporis</name>
    <dbReference type="NCBI Taxonomy" id="28128"/>
    <lineage>
        <taxon>Bacteria</taxon>
        <taxon>Pseudomonadati</taxon>
        <taxon>Bacteroidota</taxon>
        <taxon>Bacteroidia</taxon>
        <taxon>Bacteroidales</taxon>
        <taxon>Prevotellaceae</taxon>
        <taxon>Prevotella</taxon>
    </lineage>
</organism>
<feature type="signal peptide" evidence="3">
    <location>
        <begin position="1"/>
        <end position="21"/>
    </location>
</feature>
<dbReference type="GO" id="GO:0035591">
    <property type="term" value="F:signaling adaptor activity"/>
    <property type="evidence" value="ECO:0007669"/>
    <property type="project" value="TreeGrafter"/>
</dbReference>
<dbReference type="STRING" id="28128.HMPREF3226_02537"/>
<dbReference type="PANTHER" id="PTHR47566">
    <property type="match status" value="1"/>
</dbReference>
<dbReference type="PATRIC" id="fig|28128.5.peg.2605"/>
<evidence type="ECO:0000256" key="3">
    <source>
        <dbReference type="SAM" id="SignalP"/>
    </source>
</evidence>
<keyword evidence="3" id="KW-0732">Signal</keyword>
<dbReference type="InterPro" id="IPR052574">
    <property type="entry name" value="CDIRP"/>
</dbReference>
<dbReference type="Proteomes" id="UP000070533">
    <property type="component" value="Unassembled WGS sequence"/>
</dbReference>
<sequence length="423" mass="46693">MIKNLLLATMLSIFTAGQVSAQSGQQSISLTTDIPIGDTLRVAIEHEGRMSVTGVSYSDSQDQISYKFVLASPFVTFSANKITWFNCDNQSVTSLNVSGADSLKNLECGNNLMPSLDVSSNTALETLNCSGNQQMTGTLDLSANGNLVEIGCTEVPITTLVLPSNGRKLEVLWLTSCSNLTNINLSQLTNLKTLGCNNMSSLASLLLANNSALEYLYCSNSAVTSINAASLPNLRELWCNDNPNLQLLNVENASLLTDLYCSNCNLSQLSVANCTSLERLFCQHNQIQEADNLTNLINSLPYHQPTDENLELYEFCYYDGYTGSENNIIPTSAQISSCYNRGWSPKYVVFDTTIQYPIWTPYPRPNRSFNAMKQRGGQTTEIRSIADVDSNDHALWYDMQGRCMNKPTRSGLYIHKGKKIFIK</sequence>
<protein>
    <submittedName>
        <fullName evidence="4">Leucine Rich repeat-containing domain protein</fullName>
    </submittedName>
</protein>
<dbReference type="SUPFAM" id="SSF52058">
    <property type="entry name" value="L domain-like"/>
    <property type="match status" value="1"/>
</dbReference>
<accession>A0A133PV77</accession>
<keyword evidence="2" id="KW-0677">Repeat</keyword>
<comment type="caution">
    <text evidence="4">The sequence shown here is derived from an EMBL/GenBank/DDBJ whole genome shotgun (WGS) entry which is preliminary data.</text>
</comment>
<dbReference type="PANTHER" id="PTHR47566:SF1">
    <property type="entry name" value="PROTEIN NUD1"/>
    <property type="match status" value="1"/>
</dbReference>
<keyword evidence="1" id="KW-0433">Leucine-rich repeat</keyword>
<evidence type="ECO:0000256" key="1">
    <source>
        <dbReference type="ARBA" id="ARBA00022614"/>
    </source>
</evidence>
<reference evidence="5" key="1">
    <citation type="submission" date="2016-01" db="EMBL/GenBank/DDBJ databases">
        <authorList>
            <person name="Mitreva M."/>
            <person name="Pepin K.H."/>
            <person name="Mihindukulasuriya K.A."/>
            <person name="Fulton R."/>
            <person name="Fronick C."/>
            <person name="O'Laughlin M."/>
            <person name="Miner T."/>
            <person name="Herter B."/>
            <person name="Rosa B.A."/>
            <person name="Cordes M."/>
            <person name="Tomlinson C."/>
            <person name="Wollam A."/>
            <person name="Palsikar V.B."/>
            <person name="Mardis E.R."/>
            <person name="Wilson R.K."/>
        </authorList>
    </citation>
    <scope>NUCLEOTIDE SEQUENCE [LARGE SCALE GENOMIC DNA]</scope>
    <source>
        <strain evidence="5">MJR7716</strain>
    </source>
</reference>
<evidence type="ECO:0000313" key="4">
    <source>
        <dbReference type="EMBL" id="KXA33241.1"/>
    </source>
</evidence>
<feature type="chain" id="PRO_5007458515" evidence="3">
    <location>
        <begin position="22"/>
        <end position="423"/>
    </location>
</feature>
<proteinExistence type="predicted"/>
<keyword evidence="5" id="KW-1185">Reference proteome</keyword>
<name>A0A133PV77_9BACT</name>
<dbReference type="InterPro" id="IPR032675">
    <property type="entry name" value="LRR_dom_sf"/>
</dbReference>
<dbReference type="OrthoDB" id="1057448at2"/>
<dbReference type="Gene3D" id="3.80.10.10">
    <property type="entry name" value="Ribonuclease Inhibitor"/>
    <property type="match status" value="1"/>
</dbReference>
<dbReference type="RefSeq" id="WP_156439276.1">
    <property type="nucleotide sequence ID" value="NZ_KQ957324.1"/>
</dbReference>
<dbReference type="EMBL" id="LRQG01000227">
    <property type="protein sequence ID" value="KXA33241.1"/>
    <property type="molecule type" value="Genomic_DNA"/>
</dbReference>
<gene>
    <name evidence="4" type="ORF">HMPREF3226_02537</name>
</gene>
<evidence type="ECO:0000256" key="2">
    <source>
        <dbReference type="ARBA" id="ARBA00022737"/>
    </source>
</evidence>
<dbReference type="AlphaFoldDB" id="A0A133PV77"/>
<evidence type="ECO:0000313" key="5">
    <source>
        <dbReference type="Proteomes" id="UP000070533"/>
    </source>
</evidence>